<evidence type="ECO:0000256" key="1">
    <source>
        <dbReference type="SAM" id="Phobius"/>
    </source>
</evidence>
<dbReference type="PANTHER" id="PTHR37461">
    <property type="entry name" value="ANTI-SIGMA-K FACTOR RSKA"/>
    <property type="match status" value="1"/>
</dbReference>
<evidence type="ECO:0000313" key="4">
    <source>
        <dbReference type="Proteomes" id="UP001200557"/>
    </source>
</evidence>
<keyword evidence="4" id="KW-1185">Reference proteome</keyword>
<accession>A0ABS9CTR2</accession>
<dbReference type="PANTHER" id="PTHR37461:SF1">
    <property type="entry name" value="ANTI-SIGMA-K FACTOR RSKA"/>
    <property type="match status" value="1"/>
</dbReference>
<evidence type="ECO:0000259" key="2">
    <source>
        <dbReference type="Pfam" id="PF10099"/>
    </source>
</evidence>
<evidence type="ECO:0000313" key="3">
    <source>
        <dbReference type="EMBL" id="MCF2870234.1"/>
    </source>
</evidence>
<dbReference type="RefSeq" id="WP_235224345.1">
    <property type="nucleotide sequence ID" value="NZ_JAKGAQ010000001.1"/>
</dbReference>
<keyword evidence="1" id="KW-1133">Transmembrane helix</keyword>
<dbReference type="Proteomes" id="UP001200557">
    <property type="component" value="Unassembled WGS sequence"/>
</dbReference>
<feature type="transmembrane region" description="Helical" evidence="1">
    <location>
        <begin position="94"/>
        <end position="118"/>
    </location>
</feature>
<dbReference type="Pfam" id="PF10099">
    <property type="entry name" value="RskA_C"/>
    <property type="match status" value="1"/>
</dbReference>
<feature type="domain" description="Anti-sigma K factor RskA C-terminal" evidence="2">
    <location>
        <begin position="101"/>
        <end position="224"/>
    </location>
</feature>
<dbReference type="InterPro" id="IPR051474">
    <property type="entry name" value="Anti-sigma-K/W_factor"/>
</dbReference>
<organism evidence="3 4">
    <name type="scientific">Octadecabacter dasysiphoniae</name>
    <dbReference type="NCBI Taxonomy" id="2909341"/>
    <lineage>
        <taxon>Bacteria</taxon>
        <taxon>Pseudomonadati</taxon>
        <taxon>Pseudomonadota</taxon>
        <taxon>Alphaproteobacteria</taxon>
        <taxon>Rhodobacterales</taxon>
        <taxon>Roseobacteraceae</taxon>
        <taxon>Octadecabacter</taxon>
    </lineage>
</organism>
<keyword evidence="1" id="KW-0812">Transmembrane</keyword>
<sequence length="233" mass="24886">MSDDMDIPEDDFSRDDMLAAELSLGLLSGEDLVQAERRARIDRVFGDLVEDWDMRFAQMSDDIAPVTPPKGLLRKITNEAYPDSPKRLWQQLGILPAFLGAGAAALVLFATLQIGILMQANAPTFEAQIAAEDESIIVAAAFVEDSGVLSVEWRVGDRVEGRDVELWLIADGNAPVSLGVLNKGTKFTEFAISQDMRRLLAGGVMAVSDEPLGGSPTGAPTGTILAVGQITAG</sequence>
<gene>
    <name evidence="3" type="ORF">L0664_04070</name>
</gene>
<proteinExistence type="predicted"/>
<keyword evidence="1" id="KW-0472">Membrane</keyword>
<comment type="caution">
    <text evidence="3">The sequence shown here is derived from an EMBL/GenBank/DDBJ whole genome shotgun (WGS) entry which is preliminary data.</text>
</comment>
<dbReference type="InterPro" id="IPR018764">
    <property type="entry name" value="RskA_C"/>
</dbReference>
<reference evidence="3 4" key="1">
    <citation type="submission" date="2022-01" db="EMBL/GenBank/DDBJ databases">
        <title>Octadecabacter sp. nov., isolated from a marine alga.</title>
        <authorList>
            <person name="Jin M.S."/>
            <person name="Kim H.M."/>
            <person name="Han D.M."/>
            <person name="Jung J.J."/>
            <person name="Jeon C.O."/>
        </authorList>
    </citation>
    <scope>NUCLEOTIDE SEQUENCE [LARGE SCALE GENOMIC DNA]</scope>
    <source>
        <strain evidence="3 4">G9-8</strain>
    </source>
</reference>
<name>A0ABS9CTR2_9RHOB</name>
<dbReference type="EMBL" id="JAKGAQ010000001">
    <property type="protein sequence ID" value="MCF2870234.1"/>
    <property type="molecule type" value="Genomic_DNA"/>
</dbReference>
<protein>
    <submittedName>
        <fullName evidence="3">Anti-sigma factor</fullName>
    </submittedName>
</protein>